<feature type="compositionally biased region" description="Basic and acidic residues" evidence="1">
    <location>
        <begin position="43"/>
        <end position="61"/>
    </location>
</feature>
<comment type="caution">
    <text evidence="2">The sequence shown here is derived from an EMBL/GenBank/DDBJ whole genome shotgun (WGS) entry which is preliminary data.</text>
</comment>
<gene>
    <name evidence="2" type="ORF">GCM10010406_12720</name>
</gene>
<feature type="region of interest" description="Disordered" evidence="1">
    <location>
        <begin position="179"/>
        <end position="202"/>
    </location>
</feature>
<name>A0ABN3L585_9ACTN</name>
<keyword evidence="3" id="KW-1185">Reference proteome</keyword>
<feature type="compositionally biased region" description="Low complexity" evidence="1">
    <location>
        <begin position="179"/>
        <end position="189"/>
    </location>
</feature>
<feature type="region of interest" description="Disordered" evidence="1">
    <location>
        <begin position="43"/>
        <end position="77"/>
    </location>
</feature>
<evidence type="ECO:0000256" key="1">
    <source>
        <dbReference type="SAM" id="MobiDB-lite"/>
    </source>
</evidence>
<feature type="compositionally biased region" description="Gly residues" evidence="1">
    <location>
        <begin position="190"/>
        <end position="199"/>
    </location>
</feature>
<feature type="compositionally biased region" description="Basic and acidic residues" evidence="1">
    <location>
        <begin position="111"/>
        <end position="122"/>
    </location>
</feature>
<evidence type="ECO:0000313" key="3">
    <source>
        <dbReference type="Proteomes" id="UP001501358"/>
    </source>
</evidence>
<feature type="region of interest" description="Disordered" evidence="1">
    <location>
        <begin position="110"/>
        <end position="156"/>
    </location>
</feature>
<dbReference type="EMBL" id="BAAATA010000005">
    <property type="protein sequence ID" value="GAA2478037.1"/>
    <property type="molecule type" value="Genomic_DNA"/>
</dbReference>
<dbReference type="Proteomes" id="UP001501358">
    <property type="component" value="Unassembled WGS sequence"/>
</dbReference>
<feature type="region of interest" description="Disordered" evidence="1">
    <location>
        <begin position="227"/>
        <end position="262"/>
    </location>
</feature>
<protein>
    <submittedName>
        <fullName evidence="2">Uncharacterized protein</fullName>
    </submittedName>
</protein>
<feature type="compositionally biased region" description="Low complexity" evidence="1">
    <location>
        <begin position="246"/>
        <end position="262"/>
    </location>
</feature>
<proteinExistence type="predicted"/>
<accession>A0ABN3L585</accession>
<organism evidence="2 3">
    <name type="scientific">Streptomyces thermolineatus</name>
    <dbReference type="NCBI Taxonomy" id="44033"/>
    <lineage>
        <taxon>Bacteria</taxon>
        <taxon>Bacillati</taxon>
        <taxon>Actinomycetota</taxon>
        <taxon>Actinomycetes</taxon>
        <taxon>Kitasatosporales</taxon>
        <taxon>Streptomycetaceae</taxon>
        <taxon>Streptomyces</taxon>
    </lineage>
</organism>
<dbReference type="RefSeq" id="WP_344382115.1">
    <property type="nucleotide sequence ID" value="NZ_BAAATA010000005.1"/>
</dbReference>
<sequence length="539" mass="55106">MAAPTPTLPPVRLLPAARLAAAARETPLLDAAVRLARWTRTEGGRAVDDRGGLAPGERRAAAAELGPSSGGTEEGCREAPGALAAAGGLDEAWGLAGYLGLVDVDPGIEVVEDRPDDGRPGRPGDGGTRPAGGRSRRGGGGRAVPGPALEQAETGSPDEVLSLWQDAVGYVVARTVGPDPQGSAAPSGSAAGGAAGGAAGHDPASAQAFLDAALENLYVISALEPSGGRREAGAAPTGPRPPGAPAPAGTADGPAATGPAADGVTAAVPLPVLAASLVVPDGTDEPTPEVLEELTSVMARLDDLFAPLAAVGLVDHSPAGPRHGSVRLTPLGVYAVRRRLLDAGYDAPALGDAAERDAAALLTVLARYPEEAARTETARWLARRSPAGAAEQLLDAARGDDPQAPLRRLSCQQVLAMLGPVAEPAVRAVLDDPHLGGLARVWLAEHGAAGVPGPTEETVLWLTVDTVAAQLGAEDEHMLRELVRDLVVRHESFFNAAWRVDHPATAEVLEAMGRLHPDRDVAKEARRAAFRARSRHRAH</sequence>
<reference evidence="2 3" key="1">
    <citation type="journal article" date="2019" name="Int. J. Syst. Evol. Microbiol.">
        <title>The Global Catalogue of Microorganisms (GCM) 10K type strain sequencing project: providing services to taxonomists for standard genome sequencing and annotation.</title>
        <authorList>
            <consortium name="The Broad Institute Genomics Platform"/>
            <consortium name="The Broad Institute Genome Sequencing Center for Infectious Disease"/>
            <person name="Wu L."/>
            <person name="Ma J."/>
        </authorList>
    </citation>
    <scope>NUCLEOTIDE SEQUENCE [LARGE SCALE GENOMIC DNA]</scope>
    <source>
        <strain evidence="2 3">JCM 6307</strain>
    </source>
</reference>
<evidence type="ECO:0000313" key="2">
    <source>
        <dbReference type="EMBL" id="GAA2478037.1"/>
    </source>
</evidence>